<proteinExistence type="predicted"/>
<evidence type="ECO:0000313" key="2">
    <source>
        <dbReference type="EMBL" id="EKE29520.1"/>
    </source>
</evidence>
<sequence>MKTFIILLSAFVAYWAISSVSADERMCPMIYAPICAKVQVQCVKAPCYPVYKTFANSCMMSNEAHATEVHSWACTAFEEWRQAVLSEMLKSSLKSQYDEFISKISLLDTNAQIAKLQNVRLRLTEKIDELPPNLPGDIFAEMKIDRLRNIYLFVEDMNNSKITDIKEILSKRYLFKDPIRCEGVKFKCNDWETAFFDDIGCGCKSPITN</sequence>
<organism evidence="2">
    <name type="scientific">uncultured bacterium</name>
    <name type="common">gcode 4</name>
    <dbReference type="NCBI Taxonomy" id="1234023"/>
    <lineage>
        <taxon>Bacteria</taxon>
        <taxon>environmental samples</taxon>
    </lineage>
</organism>
<feature type="signal peptide" evidence="1">
    <location>
        <begin position="1"/>
        <end position="22"/>
    </location>
</feature>
<accession>K2H0Z4</accession>
<feature type="chain" id="PRO_5017453283" description="Kazal-like domain-containing protein" evidence="1">
    <location>
        <begin position="23"/>
        <end position="209"/>
    </location>
</feature>
<gene>
    <name evidence="2" type="ORF">ACD_2C00156G0010</name>
</gene>
<evidence type="ECO:0000256" key="1">
    <source>
        <dbReference type="SAM" id="SignalP"/>
    </source>
</evidence>
<dbReference type="AlphaFoldDB" id="K2H0Z4"/>
<reference evidence="2" key="1">
    <citation type="journal article" date="2012" name="Science">
        <title>Fermentation, hydrogen, and sulfur metabolism in multiple uncultivated bacterial phyla.</title>
        <authorList>
            <person name="Wrighton K.C."/>
            <person name="Thomas B.C."/>
            <person name="Sharon I."/>
            <person name="Miller C.S."/>
            <person name="Castelle C.J."/>
            <person name="VerBerkmoes N.C."/>
            <person name="Wilkins M.J."/>
            <person name="Hettich R.L."/>
            <person name="Lipton M.S."/>
            <person name="Williams K.H."/>
            <person name="Long P.E."/>
            <person name="Banfield J.F."/>
        </authorList>
    </citation>
    <scope>NUCLEOTIDE SEQUENCE [LARGE SCALE GENOMIC DNA]</scope>
</reference>
<evidence type="ECO:0008006" key="3">
    <source>
        <dbReference type="Google" id="ProtNLM"/>
    </source>
</evidence>
<protein>
    <recommendedName>
        <fullName evidence="3">Kazal-like domain-containing protein</fullName>
    </recommendedName>
</protein>
<keyword evidence="1" id="KW-0732">Signal</keyword>
<dbReference type="EMBL" id="AMFJ01000156">
    <property type="protein sequence ID" value="EKE29520.1"/>
    <property type="molecule type" value="Genomic_DNA"/>
</dbReference>
<name>K2H0Z4_9BACT</name>
<comment type="caution">
    <text evidence="2">The sequence shown here is derived from an EMBL/GenBank/DDBJ whole genome shotgun (WGS) entry which is preliminary data.</text>
</comment>